<proteinExistence type="predicted"/>
<feature type="transmembrane region" description="Helical" evidence="1">
    <location>
        <begin position="16"/>
        <end position="41"/>
    </location>
</feature>
<keyword evidence="1" id="KW-0812">Transmembrane</keyword>
<sequence length="42" mass="4968">MSWNGSLNKSLVNSTLTALFCFFSFLFWGYNLLVAYMFFWIS</sequence>
<dbReference type="Proteomes" id="UP000032142">
    <property type="component" value="Unassembled WGS sequence"/>
</dbReference>
<accession>A0A0B0NTE4</accession>
<evidence type="ECO:0000313" key="2">
    <source>
        <dbReference type="EMBL" id="KHG15094.1"/>
    </source>
</evidence>
<keyword evidence="1" id="KW-0472">Membrane</keyword>
<name>A0A0B0NTE4_GOSAR</name>
<gene>
    <name evidence="2" type="ORF">F383_05837</name>
</gene>
<dbReference type="AlphaFoldDB" id="A0A0B0NTE4"/>
<evidence type="ECO:0000313" key="3">
    <source>
        <dbReference type="Proteomes" id="UP000032142"/>
    </source>
</evidence>
<reference evidence="3" key="1">
    <citation type="submission" date="2014-09" db="EMBL/GenBank/DDBJ databases">
        <authorList>
            <person name="Mudge J."/>
            <person name="Ramaraj T."/>
            <person name="Lindquist I.E."/>
            <person name="Bharti A.K."/>
            <person name="Sundararajan A."/>
            <person name="Cameron C.T."/>
            <person name="Woodward J.E."/>
            <person name="May G.D."/>
            <person name="Brubaker C."/>
            <person name="Broadhvest J."/>
            <person name="Wilkins T.A."/>
        </authorList>
    </citation>
    <scope>NUCLEOTIDE SEQUENCE</scope>
    <source>
        <strain evidence="3">cv. AKA8401</strain>
    </source>
</reference>
<protein>
    <submittedName>
        <fullName evidence="2">Uncharacterized protein</fullName>
    </submittedName>
</protein>
<dbReference type="EMBL" id="KN402952">
    <property type="protein sequence ID" value="KHG15094.1"/>
    <property type="molecule type" value="Genomic_DNA"/>
</dbReference>
<organism evidence="2 3">
    <name type="scientific">Gossypium arboreum</name>
    <name type="common">Tree cotton</name>
    <name type="synonym">Gossypium nanking</name>
    <dbReference type="NCBI Taxonomy" id="29729"/>
    <lineage>
        <taxon>Eukaryota</taxon>
        <taxon>Viridiplantae</taxon>
        <taxon>Streptophyta</taxon>
        <taxon>Embryophyta</taxon>
        <taxon>Tracheophyta</taxon>
        <taxon>Spermatophyta</taxon>
        <taxon>Magnoliopsida</taxon>
        <taxon>eudicotyledons</taxon>
        <taxon>Gunneridae</taxon>
        <taxon>Pentapetalae</taxon>
        <taxon>rosids</taxon>
        <taxon>malvids</taxon>
        <taxon>Malvales</taxon>
        <taxon>Malvaceae</taxon>
        <taxon>Malvoideae</taxon>
        <taxon>Gossypium</taxon>
    </lineage>
</organism>
<keyword evidence="3" id="KW-1185">Reference proteome</keyword>
<keyword evidence="1" id="KW-1133">Transmembrane helix</keyword>
<evidence type="ECO:0000256" key="1">
    <source>
        <dbReference type="SAM" id="Phobius"/>
    </source>
</evidence>